<evidence type="ECO:0000313" key="1">
    <source>
        <dbReference type="EMBL" id="OQR66260.1"/>
    </source>
</evidence>
<dbReference type="AlphaFoldDB" id="A0A1V9WYD7"/>
<accession>A0A1V9WYD7</accession>
<keyword evidence="2" id="KW-1185">Reference proteome</keyword>
<reference evidence="1 2" key="1">
    <citation type="journal article" date="2017" name="Gigascience">
        <title>Draft genome of the honey bee ectoparasitic mite, Tropilaelaps mercedesae, is shaped by the parasitic life history.</title>
        <authorList>
            <person name="Dong X."/>
            <person name="Armstrong S.D."/>
            <person name="Xia D."/>
            <person name="Makepeace B.L."/>
            <person name="Darby A.C."/>
            <person name="Kadowaki T."/>
        </authorList>
    </citation>
    <scope>NUCLEOTIDE SEQUENCE [LARGE SCALE GENOMIC DNA]</scope>
    <source>
        <strain evidence="1">Wuxi-XJTLU</strain>
    </source>
</reference>
<gene>
    <name evidence="1" type="ORF">BIW11_05019</name>
</gene>
<proteinExistence type="predicted"/>
<protein>
    <submittedName>
        <fullName evidence="1">Uncharacterized protein</fullName>
    </submittedName>
</protein>
<name>A0A1V9WYD7_9ACAR</name>
<dbReference type="EMBL" id="MNPL01033178">
    <property type="protein sequence ID" value="OQR66260.1"/>
    <property type="molecule type" value="Genomic_DNA"/>
</dbReference>
<organism evidence="1 2">
    <name type="scientific">Tropilaelaps mercedesae</name>
    <dbReference type="NCBI Taxonomy" id="418985"/>
    <lineage>
        <taxon>Eukaryota</taxon>
        <taxon>Metazoa</taxon>
        <taxon>Ecdysozoa</taxon>
        <taxon>Arthropoda</taxon>
        <taxon>Chelicerata</taxon>
        <taxon>Arachnida</taxon>
        <taxon>Acari</taxon>
        <taxon>Parasitiformes</taxon>
        <taxon>Mesostigmata</taxon>
        <taxon>Gamasina</taxon>
        <taxon>Dermanyssoidea</taxon>
        <taxon>Laelapidae</taxon>
        <taxon>Tropilaelaps</taxon>
    </lineage>
</organism>
<dbReference type="InParanoid" id="A0A1V9WYD7"/>
<evidence type="ECO:0000313" key="2">
    <source>
        <dbReference type="Proteomes" id="UP000192247"/>
    </source>
</evidence>
<sequence>MGSPFYRMNPPGDNVIVKLFGQEAEENIGWITQTTNMM</sequence>
<comment type="caution">
    <text evidence="1">The sequence shown here is derived from an EMBL/GenBank/DDBJ whole genome shotgun (WGS) entry which is preliminary data.</text>
</comment>
<dbReference type="Proteomes" id="UP000192247">
    <property type="component" value="Unassembled WGS sequence"/>
</dbReference>